<feature type="region of interest" description="Disordered" evidence="1">
    <location>
        <begin position="51"/>
        <end position="80"/>
    </location>
</feature>
<accession>A0A7Z7IX81</accession>
<dbReference type="Proteomes" id="UP000234345">
    <property type="component" value="Unassembled WGS sequence"/>
</dbReference>
<comment type="caution">
    <text evidence="2">The sequence shown here is derived from an EMBL/GenBank/DDBJ whole genome shotgun (WGS) entry which is preliminary data.</text>
</comment>
<feature type="compositionally biased region" description="Polar residues" evidence="1">
    <location>
        <begin position="59"/>
        <end position="80"/>
    </location>
</feature>
<dbReference type="AlphaFoldDB" id="A0A7Z7IX81"/>
<sequence>MRSVLWRAQARRALQPGLAAWGKAHNVVGAPQGASRRVGGQRHGARVAQLALAPAKPASRSTRSVPLTANASHLNVHNTL</sequence>
<protein>
    <submittedName>
        <fullName evidence="2">Uncharacterized protein</fullName>
    </submittedName>
</protein>
<gene>
    <name evidence="2" type="ORF">XFF6991_120015</name>
</gene>
<organism evidence="2 3">
    <name type="scientific">Xanthomonas campestris pv. phaseoli</name>
    <dbReference type="NCBI Taxonomy" id="317013"/>
    <lineage>
        <taxon>Bacteria</taxon>
        <taxon>Pseudomonadati</taxon>
        <taxon>Pseudomonadota</taxon>
        <taxon>Gammaproteobacteria</taxon>
        <taxon>Lysobacterales</taxon>
        <taxon>Lysobacteraceae</taxon>
        <taxon>Xanthomonas</taxon>
    </lineage>
</organism>
<dbReference type="EMBL" id="OCZC01000019">
    <property type="protein sequence ID" value="SOO22148.1"/>
    <property type="molecule type" value="Genomic_DNA"/>
</dbReference>
<name>A0A7Z7IX81_XANCH</name>
<evidence type="ECO:0000313" key="3">
    <source>
        <dbReference type="Proteomes" id="UP000234345"/>
    </source>
</evidence>
<proteinExistence type="predicted"/>
<evidence type="ECO:0000313" key="2">
    <source>
        <dbReference type="EMBL" id="SOO22148.1"/>
    </source>
</evidence>
<reference evidence="2 3" key="1">
    <citation type="submission" date="2017-10" db="EMBL/GenBank/DDBJ databases">
        <authorList>
            <person name="Regsiter A."/>
            <person name="William W."/>
        </authorList>
    </citation>
    <scope>NUCLEOTIDE SEQUENCE [LARGE SCALE GENOMIC DNA]</scope>
    <source>
        <strain evidence="2 3">CFBP6991</strain>
    </source>
</reference>
<evidence type="ECO:0000256" key="1">
    <source>
        <dbReference type="SAM" id="MobiDB-lite"/>
    </source>
</evidence>